<accession>A0A1X6ZYN4</accession>
<name>A0A1X6ZYN4_9RHOB</name>
<dbReference type="EMBL" id="FWFK01000006">
    <property type="protein sequence ID" value="SLN65072.1"/>
    <property type="molecule type" value="Genomic_DNA"/>
</dbReference>
<gene>
    <name evidence="1" type="ORF">ROJ8625_03314</name>
</gene>
<dbReference type="AlphaFoldDB" id="A0A1X6ZYN4"/>
<sequence length="72" mass="8661">MTATYINSMPEHRTERRGVFKRVFGFLVMVGESNHRAHRVQELSKLSDRELEKRGLKREEIAHHVFRDMFYV</sequence>
<keyword evidence="2" id="KW-1185">Reference proteome</keyword>
<dbReference type="RefSeq" id="WP_085792999.1">
    <property type="nucleotide sequence ID" value="NZ_FWFK01000006.1"/>
</dbReference>
<evidence type="ECO:0000313" key="2">
    <source>
        <dbReference type="Proteomes" id="UP000193570"/>
    </source>
</evidence>
<organism evidence="1 2">
    <name type="scientific">Roseivivax jejudonensis</name>
    <dbReference type="NCBI Taxonomy" id="1529041"/>
    <lineage>
        <taxon>Bacteria</taxon>
        <taxon>Pseudomonadati</taxon>
        <taxon>Pseudomonadota</taxon>
        <taxon>Alphaproteobacteria</taxon>
        <taxon>Rhodobacterales</taxon>
        <taxon>Roseobacteraceae</taxon>
        <taxon>Roseivivax</taxon>
    </lineage>
</organism>
<protein>
    <recommendedName>
        <fullName evidence="3">DUF1127 domain-containing protein</fullName>
    </recommendedName>
</protein>
<reference evidence="1 2" key="1">
    <citation type="submission" date="2017-03" db="EMBL/GenBank/DDBJ databases">
        <authorList>
            <person name="Afonso C.L."/>
            <person name="Miller P.J."/>
            <person name="Scott M.A."/>
            <person name="Spackman E."/>
            <person name="Goraichik I."/>
            <person name="Dimitrov K.M."/>
            <person name="Suarez D.L."/>
            <person name="Swayne D.E."/>
        </authorList>
    </citation>
    <scope>NUCLEOTIDE SEQUENCE [LARGE SCALE GENOMIC DNA]</scope>
    <source>
        <strain evidence="1 2">CECT 8625</strain>
    </source>
</reference>
<dbReference type="OrthoDB" id="7867799at2"/>
<evidence type="ECO:0008006" key="3">
    <source>
        <dbReference type="Google" id="ProtNLM"/>
    </source>
</evidence>
<dbReference type="Proteomes" id="UP000193570">
    <property type="component" value="Unassembled WGS sequence"/>
</dbReference>
<proteinExistence type="predicted"/>
<evidence type="ECO:0000313" key="1">
    <source>
        <dbReference type="EMBL" id="SLN65072.1"/>
    </source>
</evidence>